<sequence>MHSVNKNVAIYCEDQHLSGPQLLNLSISKYQELHLNSPTSIYHVILRRSLPNRMNVPLVHITQAQNGDSKGSARMVRYLSFDYSADYTSPVITLGLAAASMTLLLENSLRLRRRSSGQQAKQTDTMSVPTR</sequence>
<evidence type="ECO:0000313" key="1">
    <source>
        <dbReference type="EMBL" id="EFO65630.1"/>
    </source>
</evidence>
<dbReference type="VEuPathDB" id="GiardiaDB:GLP15_3344"/>
<dbReference type="OMA" id="AIYCEDQ"/>
<proteinExistence type="predicted"/>
<dbReference type="OrthoDB" id="10355944at2759"/>
<organism evidence="1 2">
    <name type="scientific">Giardia intestinalis (strain P15)</name>
    <name type="common">Giardia lamblia</name>
    <dbReference type="NCBI Taxonomy" id="658858"/>
    <lineage>
        <taxon>Eukaryota</taxon>
        <taxon>Metamonada</taxon>
        <taxon>Diplomonadida</taxon>
        <taxon>Hexamitidae</taxon>
        <taxon>Giardiinae</taxon>
        <taxon>Giardia</taxon>
    </lineage>
</organism>
<protein>
    <submittedName>
        <fullName evidence="1">Uncharacterized protein</fullName>
    </submittedName>
</protein>
<dbReference type="Proteomes" id="UP000008974">
    <property type="component" value="Unassembled WGS sequence"/>
</dbReference>
<evidence type="ECO:0000313" key="2">
    <source>
        <dbReference type="Proteomes" id="UP000008974"/>
    </source>
</evidence>
<name>E1EVU2_GIAIA</name>
<accession>E1EVU2</accession>
<dbReference type="AlphaFoldDB" id="E1EVU2"/>
<dbReference type="EMBL" id="ACVC01000017">
    <property type="protein sequence ID" value="EFO65630.1"/>
    <property type="molecule type" value="Genomic_DNA"/>
</dbReference>
<reference evidence="1 2" key="1">
    <citation type="journal article" date="2010" name="BMC Genomics">
        <title>Genome analysis and comparative genomics of a Giardia intestinalis assemblage E isolate.</title>
        <authorList>
            <person name="Jerlstrom-Hultqvist J."/>
            <person name="Franzen O."/>
            <person name="Ankarklev J."/>
            <person name="Xu F."/>
            <person name="Nohynkova E."/>
            <person name="Andersson J.O."/>
            <person name="Svard S.G."/>
            <person name="Andersson B."/>
        </authorList>
    </citation>
    <scope>NUCLEOTIDE SEQUENCE [LARGE SCALE GENOMIC DNA]</scope>
    <source>
        <strain evidence="1 2">P15</strain>
    </source>
</reference>
<comment type="caution">
    <text evidence="1">The sequence shown here is derived from an EMBL/GenBank/DDBJ whole genome shotgun (WGS) entry which is preliminary data.</text>
</comment>
<gene>
    <name evidence="1" type="ORF">GLP15_3344</name>
</gene>